<keyword evidence="2" id="KW-0614">Plasmid</keyword>
<dbReference type="OrthoDB" id="2167896at2"/>
<gene>
    <name evidence="2" type="ORF">EAL2_808p04400</name>
</gene>
<proteinExistence type="predicted"/>
<geneLocation type="plasmid" evidence="2 3">
    <name>EAL2_808p</name>
</geneLocation>
<reference evidence="2 3" key="1">
    <citation type="journal article" date="2014" name="Genome Announc.">
        <title>Complete Genome Sequence of Amino Acid-Utilizing Eubacterium acidaminophilum al-2 (DSM 3953).</title>
        <authorList>
            <person name="Poehlein A."/>
            <person name="Andreesen J.R."/>
            <person name="Daniel R."/>
        </authorList>
    </citation>
    <scope>NUCLEOTIDE SEQUENCE [LARGE SCALE GENOMIC DNA]</scope>
    <source>
        <strain evidence="2 3">DSM 3953</strain>
        <plasmid evidence="3">Plasmid EAL2_808p</plasmid>
    </source>
</reference>
<organism evidence="2 3">
    <name type="scientific">Peptoclostridium acidaminophilum DSM 3953</name>
    <dbReference type="NCBI Taxonomy" id="1286171"/>
    <lineage>
        <taxon>Bacteria</taxon>
        <taxon>Bacillati</taxon>
        <taxon>Bacillota</taxon>
        <taxon>Clostridia</taxon>
        <taxon>Peptostreptococcales</taxon>
        <taxon>Peptoclostridiaceae</taxon>
        <taxon>Peptoclostridium</taxon>
    </lineage>
</organism>
<dbReference type="AlphaFoldDB" id="W8T8A8"/>
<sequence>MGMPITPKSRAGKWAAEFSIVFIILMSLKIMRELPIPTFLIAFLGFAGFINGLIAIIRNKDRALLTLLSIPVGLVIIIWSALEMMFPH</sequence>
<dbReference type="EMBL" id="CP007453">
    <property type="protein sequence ID" value="AHM57944.1"/>
    <property type="molecule type" value="Genomic_DNA"/>
</dbReference>
<dbReference type="HOGENOM" id="CLU_2464437_0_0_9"/>
<feature type="transmembrane region" description="Helical" evidence="1">
    <location>
        <begin position="64"/>
        <end position="82"/>
    </location>
</feature>
<evidence type="ECO:0000313" key="3">
    <source>
        <dbReference type="Proteomes" id="UP000019591"/>
    </source>
</evidence>
<keyword evidence="1" id="KW-0812">Transmembrane</keyword>
<evidence type="ECO:0000256" key="1">
    <source>
        <dbReference type="SAM" id="Phobius"/>
    </source>
</evidence>
<keyword evidence="1" id="KW-1133">Transmembrane helix</keyword>
<keyword evidence="1" id="KW-0472">Membrane</keyword>
<accession>W8T8A8</accession>
<protein>
    <submittedName>
        <fullName evidence="2">Uncharacterized protein</fullName>
    </submittedName>
</protein>
<dbReference type="eggNOG" id="ENOG5033GHQ">
    <property type="taxonomic scope" value="Bacteria"/>
</dbReference>
<dbReference type="Proteomes" id="UP000019591">
    <property type="component" value="Plasmid EAL2_808p"/>
</dbReference>
<dbReference type="RefSeq" id="WP_025436796.1">
    <property type="nucleotide sequence ID" value="NZ_CP007453.1"/>
</dbReference>
<keyword evidence="3" id="KW-1185">Reference proteome</keyword>
<dbReference type="PATRIC" id="fig|1286171.3.peg.2618"/>
<evidence type="ECO:0000313" key="2">
    <source>
        <dbReference type="EMBL" id="AHM57944.1"/>
    </source>
</evidence>
<dbReference type="KEGG" id="eac:EAL2_808p04400"/>
<feature type="transmembrane region" description="Helical" evidence="1">
    <location>
        <begin position="36"/>
        <end position="57"/>
    </location>
</feature>
<name>W8T8A8_PEPAC</name>